<feature type="domain" description="Plastid lipid-associated protein/fibrillin conserved" evidence="4">
    <location>
        <begin position="76"/>
        <end position="256"/>
    </location>
</feature>
<evidence type="ECO:0000313" key="6">
    <source>
        <dbReference type="Proteomes" id="UP001443914"/>
    </source>
</evidence>
<dbReference type="InterPro" id="IPR039633">
    <property type="entry name" value="PAP"/>
</dbReference>
<dbReference type="EMBL" id="JBDFQZ010000013">
    <property type="protein sequence ID" value="KAK9670563.1"/>
    <property type="molecule type" value="Genomic_DNA"/>
</dbReference>
<evidence type="ECO:0000256" key="3">
    <source>
        <dbReference type="ARBA" id="ARBA00022946"/>
    </source>
</evidence>
<keyword evidence="6" id="KW-1185">Reference proteome</keyword>
<dbReference type="PANTHER" id="PTHR31906">
    <property type="entry name" value="PLASTID-LIPID-ASSOCIATED PROTEIN 4, CHLOROPLASTIC-RELATED"/>
    <property type="match status" value="1"/>
</dbReference>
<evidence type="ECO:0000313" key="5">
    <source>
        <dbReference type="EMBL" id="KAK9670563.1"/>
    </source>
</evidence>
<gene>
    <name evidence="5" type="ORF">RND81_13G209800</name>
</gene>
<evidence type="ECO:0000259" key="4">
    <source>
        <dbReference type="Pfam" id="PF04755"/>
    </source>
</evidence>
<evidence type="ECO:0000256" key="1">
    <source>
        <dbReference type="ARBA" id="ARBA00004474"/>
    </source>
</evidence>
<protein>
    <recommendedName>
        <fullName evidence="4">Plastid lipid-associated protein/fibrillin conserved domain-containing protein</fullName>
    </recommendedName>
</protein>
<sequence>MATKLVKSPIQASNLLPNLSKFKTPLTTLSTPNVNFIKLNHNHITSSGFSLRVSAASEVHNSALLEGDNDIIALTKASVYHALEGINRGVFGATSEKKKEIEDLVIKLEAHNPTPNPTQNLDKVNGYWKLIYSTITILGSKRTKLGLRDFITLGDFLQFIDVAQGKAVNIIKFNARGLSLLNGQLTIQASFNVASPTRVNIKFDNSKITPDQLMNLFEKNYELLLCIFNPDGWLDITYVDEEIRIGRDDKGNIFILERAKDDDQS</sequence>
<dbReference type="AlphaFoldDB" id="A0AAW1H6Q4"/>
<dbReference type="Proteomes" id="UP001443914">
    <property type="component" value="Unassembled WGS sequence"/>
</dbReference>
<dbReference type="InterPro" id="IPR006843">
    <property type="entry name" value="PAP/fibrillin_dom"/>
</dbReference>
<name>A0AAW1H6Q4_SAPOF</name>
<keyword evidence="2" id="KW-0934">Plastid</keyword>
<accession>A0AAW1H6Q4</accession>
<proteinExistence type="predicted"/>
<evidence type="ECO:0000256" key="2">
    <source>
        <dbReference type="ARBA" id="ARBA00022640"/>
    </source>
</evidence>
<keyword evidence="3" id="KW-0809">Transit peptide</keyword>
<dbReference type="GO" id="GO:0009536">
    <property type="term" value="C:plastid"/>
    <property type="evidence" value="ECO:0007669"/>
    <property type="project" value="UniProtKB-SubCell"/>
</dbReference>
<organism evidence="5 6">
    <name type="scientific">Saponaria officinalis</name>
    <name type="common">Common soapwort</name>
    <name type="synonym">Lychnis saponaria</name>
    <dbReference type="NCBI Taxonomy" id="3572"/>
    <lineage>
        <taxon>Eukaryota</taxon>
        <taxon>Viridiplantae</taxon>
        <taxon>Streptophyta</taxon>
        <taxon>Embryophyta</taxon>
        <taxon>Tracheophyta</taxon>
        <taxon>Spermatophyta</taxon>
        <taxon>Magnoliopsida</taxon>
        <taxon>eudicotyledons</taxon>
        <taxon>Gunneridae</taxon>
        <taxon>Pentapetalae</taxon>
        <taxon>Caryophyllales</taxon>
        <taxon>Caryophyllaceae</taxon>
        <taxon>Caryophylleae</taxon>
        <taxon>Saponaria</taxon>
    </lineage>
</organism>
<reference evidence="5" key="1">
    <citation type="submission" date="2024-03" db="EMBL/GenBank/DDBJ databases">
        <title>WGS assembly of Saponaria officinalis var. Norfolk2.</title>
        <authorList>
            <person name="Jenkins J."/>
            <person name="Shu S."/>
            <person name="Grimwood J."/>
            <person name="Barry K."/>
            <person name="Goodstein D."/>
            <person name="Schmutz J."/>
            <person name="Leebens-Mack J."/>
            <person name="Osbourn A."/>
        </authorList>
    </citation>
    <scope>NUCLEOTIDE SEQUENCE [LARGE SCALE GENOMIC DNA]</scope>
    <source>
        <strain evidence="5">JIC</strain>
    </source>
</reference>
<dbReference type="Pfam" id="PF04755">
    <property type="entry name" value="PAP_fibrillin"/>
    <property type="match status" value="1"/>
</dbReference>
<comment type="subcellular location">
    <subcellularLocation>
        <location evidence="1">Plastid</location>
    </subcellularLocation>
</comment>
<comment type="caution">
    <text evidence="5">The sequence shown here is derived from an EMBL/GenBank/DDBJ whole genome shotgun (WGS) entry which is preliminary data.</text>
</comment>